<evidence type="ECO:0000313" key="3">
    <source>
        <dbReference type="EMBL" id="ETO17194.1"/>
    </source>
</evidence>
<evidence type="ECO:0000256" key="2">
    <source>
        <dbReference type="SAM" id="MobiDB-lite"/>
    </source>
</evidence>
<evidence type="ECO:0000313" key="4">
    <source>
        <dbReference type="Proteomes" id="UP000023152"/>
    </source>
</evidence>
<comment type="caution">
    <text evidence="3">The sequence shown here is derived from an EMBL/GenBank/DDBJ whole genome shotgun (WGS) entry which is preliminary data.</text>
</comment>
<feature type="region of interest" description="Disordered" evidence="2">
    <location>
        <begin position="94"/>
        <end position="113"/>
    </location>
</feature>
<dbReference type="AlphaFoldDB" id="X6MTL7"/>
<feature type="compositionally biased region" description="Polar residues" evidence="2">
    <location>
        <begin position="56"/>
        <end position="72"/>
    </location>
</feature>
<feature type="coiled-coil region" evidence="1">
    <location>
        <begin position="208"/>
        <end position="328"/>
    </location>
</feature>
<feature type="coiled-coil region" evidence="1">
    <location>
        <begin position="463"/>
        <end position="652"/>
    </location>
</feature>
<proteinExistence type="predicted"/>
<gene>
    <name evidence="3" type="ORF">RFI_20138</name>
</gene>
<keyword evidence="4" id="KW-1185">Reference proteome</keyword>
<dbReference type="Proteomes" id="UP000023152">
    <property type="component" value="Unassembled WGS sequence"/>
</dbReference>
<protein>
    <submittedName>
        <fullName evidence="3">Uncharacterized protein</fullName>
    </submittedName>
</protein>
<accession>X6MTL7</accession>
<name>X6MTL7_RETFI</name>
<sequence length="674" mass="77725">MDMQGEVNRLRQEIREVKSDLAYRSNQPATEQDIADVRNLQLPTSVSRKRDLEETPANSPTAEAHSRNSPTWKNALDPATVAVAPQNDELLSWQSSSDEEEKNGNPGPLLHVDDKKSSFQHRESKMTLAELQSMYDDKAQLVEDLQRHIEALRQSRQTEIKTLKNGMNQMINRSRQWWSKIFERCNNLEIEFQQKMVEMNNAASDPNAEEYKIELGIVRDEFEKFKNQTHYQEQKLHDTLEIKNQHIEQLTSRVKSLEAEKLEGGFGRDLQNREEDDLREEINQLKEMLADQEKEFVAEVEQFEMVANQKLQELERFYRAQIDELNAKLGNDQFSKQQLESMTSSHKEIYEQTKMSLAQAMEQTFTVLRTNNPHAPNGNNSNNIDGSDSATATAAAKAVVNGMHVPQLGGNGNMLNMNMNMHGNGNIDNNSNLNHSGVNGASHLHHNGNVNHEESKKVIIQNDPKLIAANNELSEKLKQLEAENKLLKHGNEDLVNKLSSFQKGFTDKKEKFQQKIQTYEQNYQNLEQQLKENIKALNELQKKTEKSQKTVQKQKNKNKKLKEELKESKKQIQDLESLQTDIAHLKQSFKTSQQEWNTMKEQFELIIKRSQEEADVLRQSKVEYVRQTMVEMNKLRDYIKQLQKQIKELKNSDDTESVISLPNVMGGIVSLFGK</sequence>
<organism evidence="3 4">
    <name type="scientific">Reticulomyxa filosa</name>
    <dbReference type="NCBI Taxonomy" id="46433"/>
    <lineage>
        <taxon>Eukaryota</taxon>
        <taxon>Sar</taxon>
        <taxon>Rhizaria</taxon>
        <taxon>Retaria</taxon>
        <taxon>Foraminifera</taxon>
        <taxon>Monothalamids</taxon>
        <taxon>Reticulomyxidae</taxon>
        <taxon>Reticulomyxa</taxon>
    </lineage>
</organism>
<keyword evidence="1" id="KW-0175">Coiled coil</keyword>
<feature type="region of interest" description="Disordered" evidence="2">
    <location>
        <begin position="18"/>
        <end position="73"/>
    </location>
</feature>
<dbReference type="OMA" id="TCENIRD"/>
<dbReference type="EMBL" id="ASPP01017118">
    <property type="protein sequence ID" value="ETO17194.1"/>
    <property type="molecule type" value="Genomic_DNA"/>
</dbReference>
<evidence type="ECO:0000256" key="1">
    <source>
        <dbReference type="SAM" id="Coils"/>
    </source>
</evidence>
<reference evidence="3 4" key="1">
    <citation type="journal article" date="2013" name="Curr. Biol.">
        <title>The Genome of the Foraminiferan Reticulomyxa filosa.</title>
        <authorList>
            <person name="Glockner G."/>
            <person name="Hulsmann N."/>
            <person name="Schleicher M."/>
            <person name="Noegel A.A."/>
            <person name="Eichinger L."/>
            <person name="Gallinger C."/>
            <person name="Pawlowski J."/>
            <person name="Sierra R."/>
            <person name="Euteneuer U."/>
            <person name="Pillet L."/>
            <person name="Moustafa A."/>
            <person name="Platzer M."/>
            <person name="Groth M."/>
            <person name="Szafranski K."/>
            <person name="Schliwa M."/>
        </authorList>
    </citation>
    <scope>NUCLEOTIDE SEQUENCE [LARGE SCALE GENOMIC DNA]</scope>
</reference>
<feature type="coiled-coil region" evidence="1">
    <location>
        <begin position="128"/>
        <end position="155"/>
    </location>
</feature>